<gene>
    <name evidence="2" type="ORF">GCM10011611_35640</name>
</gene>
<proteinExistence type="predicted"/>
<dbReference type="AlphaFoldDB" id="A0A8J2YVA4"/>
<dbReference type="RefSeq" id="WP_189048176.1">
    <property type="nucleotide sequence ID" value="NZ_BMJQ01000009.1"/>
</dbReference>
<sequence>MRDADIVRSPLRGIGHILVSAAECYDEAIEIIRDLPFLFILAMTVSTATSIWQSQTFARVGYSNLVLMGWINFAMVAAGVVATMPLVFTAHRRLLPTLYAERRLTMNTAAAATLYLAFALGLYCANNIGFFFCLFGDSASGPGLILCDIATIVVCLIWLRQVAFFPSLALGLTPSRAKLPERIVKGHFWQIALTLGIAIAPLYILRLETVYYVVVAILRMVHLPIHLRIFQVIVWAFLHRLVFVLTWLFIAVAGSSLLYRRIESDPEFHDLAPSDPDNPRSRKA</sequence>
<feature type="transmembrane region" description="Helical" evidence="1">
    <location>
        <begin position="143"/>
        <end position="165"/>
    </location>
</feature>
<feature type="transmembrane region" description="Helical" evidence="1">
    <location>
        <begin position="65"/>
        <end position="88"/>
    </location>
</feature>
<accession>A0A8J2YVA4</accession>
<evidence type="ECO:0000256" key="1">
    <source>
        <dbReference type="SAM" id="Phobius"/>
    </source>
</evidence>
<keyword evidence="1" id="KW-0812">Transmembrane</keyword>
<name>A0A8J2YVA4_9PROT</name>
<feature type="transmembrane region" description="Helical" evidence="1">
    <location>
        <begin position="186"/>
        <end position="204"/>
    </location>
</feature>
<feature type="transmembrane region" description="Helical" evidence="1">
    <location>
        <begin position="109"/>
        <end position="131"/>
    </location>
</feature>
<reference evidence="2" key="1">
    <citation type="journal article" date="2014" name="Int. J. Syst. Evol. Microbiol.">
        <title>Complete genome sequence of Corynebacterium casei LMG S-19264T (=DSM 44701T), isolated from a smear-ripened cheese.</title>
        <authorList>
            <consortium name="US DOE Joint Genome Institute (JGI-PGF)"/>
            <person name="Walter F."/>
            <person name="Albersmeier A."/>
            <person name="Kalinowski J."/>
            <person name="Ruckert C."/>
        </authorList>
    </citation>
    <scope>NUCLEOTIDE SEQUENCE</scope>
    <source>
        <strain evidence="2">CGMCC 1.15725</strain>
    </source>
</reference>
<keyword evidence="1" id="KW-1133">Transmembrane helix</keyword>
<comment type="caution">
    <text evidence="2">The sequence shown here is derived from an EMBL/GenBank/DDBJ whole genome shotgun (WGS) entry which is preliminary data.</text>
</comment>
<reference evidence="2" key="2">
    <citation type="submission" date="2020-09" db="EMBL/GenBank/DDBJ databases">
        <authorList>
            <person name="Sun Q."/>
            <person name="Zhou Y."/>
        </authorList>
    </citation>
    <scope>NUCLEOTIDE SEQUENCE</scope>
    <source>
        <strain evidence="2">CGMCC 1.15725</strain>
    </source>
</reference>
<dbReference type="EMBL" id="BMJQ01000009">
    <property type="protein sequence ID" value="GGF26466.1"/>
    <property type="molecule type" value="Genomic_DNA"/>
</dbReference>
<feature type="transmembrane region" description="Helical" evidence="1">
    <location>
        <begin position="35"/>
        <end position="53"/>
    </location>
</feature>
<organism evidence="2 3">
    <name type="scientific">Aliidongia dinghuensis</name>
    <dbReference type="NCBI Taxonomy" id="1867774"/>
    <lineage>
        <taxon>Bacteria</taxon>
        <taxon>Pseudomonadati</taxon>
        <taxon>Pseudomonadota</taxon>
        <taxon>Alphaproteobacteria</taxon>
        <taxon>Rhodospirillales</taxon>
        <taxon>Dongiaceae</taxon>
        <taxon>Aliidongia</taxon>
    </lineage>
</organism>
<dbReference type="Proteomes" id="UP000646365">
    <property type="component" value="Unassembled WGS sequence"/>
</dbReference>
<evidence type="ECO:0000313" key="3">
    <source>
        <dbReference type="Proteomes" id="UP000646365"/>
    </source>
</evidence>
<keyword evidence="1" id="KW-0472">Membrane</keyword>
<evidence type="ECO:0000313" key="2">
    <source>
        <dbReference type="EMBL" id="GGF26466.1"/>
    </source>
</evidence>
<protein>
    <submittedName>
        <fullName evidence="2">Uncharacterized protein</fullName>
    </submittedName>
</protein>
<keyword evidence="3" id="KW-1185">Reference proteome</keyword>